<evidence type="ECO:0000256" key="1">
    <source>
        <dbReference type="ARBA" id="ARBA00001947"/>
    </source>
</evidence>
<evidence type="ECO:0000256" key="4">
    <source>
        <dbReference type="ARBA" id="ARBA00023002"/>
    </source>
</evidence>
<keyword evidence="8" id="KW-1185">Reference proteome</keyword>
<feature type="domain" description="Enoyl reductase (ER)" evidence="6">
    <location>
        <begin position="14"/>
        <end position="334"/>
    </location>
</feature>
<dbReference type="SUPFAM" id="SSF51735">
    <property type="entry name" value="NAD(P)-binding Rossmann-fold domains"/>
    <property type="match status" value="1"/>
</dbReference>
<dbReference type="Gene3D" id="3.40.50.720">
    <property type="entry name" value="NAD(P)-binding Rossmann-like Domain"/>
    <property type="match status" value="1"/>
</dbReference>
<keyword evidence="2 5" id="KW-0479">Metal-binding</keyword>
<dbReference type="EMBL" id="AUBJ02000001">
    <property type="protein sequence ID" value="MCP2331314.1"/>
    <property type="molecule type" value="Genomic_DNA"/>
</dbReference>
<keyword evidence="4" id="KW-0560">Oxidoreductase</keyword>
<dbReference type="Pfam" id="PF00107">
    <property type="entry name" value="ADH_zinc_N"/>
    <property type="match status" value="1"/>
</dbReference>
<dbReference type="Gene3D" id="3.90.180.10">
    <property type="entry name" value="Medium-chain alcohol dehydrogenases, catalytic domain"/>
    <property type="match status" value="1"/>
</dbReference>
<dbReference type="InterPro" id="IPR050129">
    <property type="entry name" value="Zn_alcohol_dh"/>
</dbReference>
<protein>
    <submittedName>
        <fullName evidence="7">2-desacetyl-2-hydroxyethyl bacteriochlorophyllide A dehydrogenase</fullName>
    </submittedName>
</protein>
<dbReference type="PANTHER" id="PTHR43401">
    <property type="entry name" value="L-THREONINE 3-DEHYDROGENASE"/>
    <property type="match status" value="1"/>
</dbReference>
<dbReference type="SMART" id="SM00829">
    <property type="entry name" value="PKS_ER"/>
    <property type="match status" value="1"/>
</dbReference>
<comment type="cofactor">
    <cofactor evidence="1 5">
        <name>Zn(2+)</name>
        <dbReference type="ChEBI" id="CHEBI:29105"/>
    </cofactor>
</comment>
<gene>
    <name evidence="7" type="ORF">G443_001584</name>
</gene>
<dbReference type="InterPro" id="IPR020843">
    <property type="entry name" value="ER"/>
</dbReference>
<evidence type="ECO:0000256" key="5">
    <source>
        <dbReference type="RuleBase" id="RU361277"/>
    </source>
</evidence>
<evidence type="ECO:0000313" key="8">
    <source>
        <dbReference type="Proteomes" id="UP000791080"/>
    </source>
</evidence>
<keyword evidence="3 5" id="KW-0862">Zinc</keyword>
<name>A0ABT1JFP4_ACTCY</name>
<evidence type="ECO:0000259" key="6">
    <source>
        <dbReference type="SMART" id="SM00829"/>
    </source>
</evidence>
<dbReference type="PANTHER" id="PTHR43401:SF5">
    <property type="entry name" value="ALCOHOL DEHYDROGENASE-RELATED"/>
    <property type="match status" value="1"/>
</dbReference>
<evidence type="ECO:0000313" key="7">
    <source>
        <dbReference type="EMBL" id="MCP2331314.1"/>
    </source>
</evidence>
<organism evidence="7 8">
    <name type="scientific">Actinoalloteichus caeruleus DSM 43889</name>
    <dbReference type="NCBI Taxonomy" id="1120930"/>
    <lineage>
        <taxon>Bacteria</taxon>
        <taxon>Bacillati</taxon>
        <taxon>Actinomycetota</taxon>
        <taxon>Actinomycetes</taxon>
        <taxon>Pseudonocardiales</taxon>
        <taxon>Pseudonocardiaceae</taxon>
        <taxon>Actinoalloteichus</taxon>
        <taxon>Actinoalloteichus cyanogriseus</taxon>
    </lineage>
</organism>
<comment type="similarity">
    <text evidence="5">Belongs to the zinc-containing alcohol dehydrogenase family.</text>
</comment>
<dbReference type="PROSITE" id="PS00059">
    <property type="entry name" value="ADH_ZINC"/>
    <property type="match status" value="1"/>
</dbReference>
<accession>A0ABT1JFP4</accession>
<dbReference type="InterPro" id="IPR013149">
    <property type="entry name" value="ADH-like_C"/>
</dbReference>
<dbReference type="Proteomes" id="UP000791080">
    <property type="component" value="Unassembled WGS sequence"/>
</dbReference>
<comment type="caution">
    <text evidence="7">The sequence shown here is derived from an EMBL/GenBank/DDBJ whole genome shotgun (WGS) entry which is preliminary data.</text>
</comment>
<dbReference type="InterPro" id="IPR002328">
    <property type="entry name" value="ADH_Zn_CS"/>
</dbReference>
<dbReference type="Pfam" id="PF08240">
    <property type="entry name" value="ADH_N"/>
    <property type="match status" value="1"/>
</dbReference>
<dbReference type="CDD" id="cd08234">
    <property type="entry name" value="threonine_DH_like"/>
    <property type="match status" value="1"/>
</dbReference>
<dbReference type="SUPFAM" id="SSF50129">
    <property type="entry name" value="GroES-like"/>
    <property type="match status" value="1"/>
</dbReference>
<proteinExistence type="inferred from homology"/>
<dbReference type="InterPro" id="IPR011032">
    <property type="entry name" value="GroES-like_sf"/>
</dbReference>
<dbReference type="InterPro" id="IPR013154">
    <property type="entry name" value="ADH-like_N"/>
</dbReference>
<evidence type="ECO:0000256" key="3">
    <source>
        <dbReference type="ARBA" id="ARBA00022833"/>
    </source>
</evidence>
<sequence length="347" mass="35808">MSIKGEVMRAAVIDVPGTVRVGEVPDPTPTPDQIVVKVEACGICGTDLHIADGEFPPSPYPLVPGHEFAGEVVEVGSGVATGITVGDRVAVDPSLFCGYCTPCRAGHGNLCANWGATGDTVNGAFAEFVAVPADTAYTLAETTSYADGALVEPLSCAVHGVRTLGVEVGERILVVGTGTMGLLIIQLLTRAGARVYAVDRNTARLPMAERHGAVATATSIEELDTAPFDAAVDVTGAPPAIEGAFDALRRGGRLQIFGVAADTARISLSPFRIYNDEIRIVGSMAVLHSFGAALNLIESGLIDTTGLVSHTLPLSSFPSALEMVRAGTGLKVQVSPTLLDQDQTTGS</sequence>
<reference evidence="7 8" key="2">
    <citation type="submission" date="2022-06" db="EMBL/GenBank/DDBJ databases">
        <title>Genomic Encyclopedia of Type Strains, Phase I: the one thousand microbial genomes (KMG-I) project.</title>
        <authorList>
            <person name="Kyrpides N."/>
        </authorList>
    </citation>
    <scope>NUCLEOTIDE SEQUENCE [LARGE SCALE GENOMIC DNA]</scope>
    <source>
        <strain evidence="7 8">DSM 43889</strain>
    </source>
</reference>
<reference evidence="7 8" key="1">
    <citation type="submission" date="2013-07" db="EMBL/GenBank/DDBJ databases">
        <authorList>
            <consortium name="DOE Joint Genome Institute"/>
            <person name="Reeve W."/>
            <person name="Huntemann M."/>
            <person name="Han J."/>
            <person name="Chen A."/>
            <person name="Kyrpides N."/>
            <person name="Mavromatis K."/>
            <person name="Markowitz V."/>
            <person name="Palaniappan K."/>
            <person name="Ivanova N."/>
            <person name="Schaumberg A."/>
            <person name="Pati A."/>
            <person name="Liolios K."/>
            <person name="Nordberg H.P."/>
            <person name="Cantor M.N."/>
            <person name="Hua S.X."/>
            <person name="Woyke T."/>
        </authorList>
    </citation>
    <scope>NUCLEOTIDE SEQUENCE [LARGE SCALE GENOMIC DNA]</scope>
    <source>
        <strain evidence="7 8">DSM 43889</strain>
    </source>
</reference>
<dbReference type="InterPro" id="IPR036291">
    <property type="entry name" value="NAD(P)-bd_dom_sf"/>
</dbReference>
<evidence type="ECO:0000256" key="2">
    <source>
        <dbReference type="ARBA" id="ARBA00022723"/>
    </source>
</evidence>